<evidence type="ECO:0000313" key="2">
    <source>
        <dbReference type="EMBL" id="MRD48725.1"/>
    </source>
</evidence>
<feature type="transmembrane region" description="Helical" evidence="1">
    <location>
        <begin position="51"/>
        <end position="68"/>
    </location>
</feature>
<keyword evidence="3" id="KW-1185">Reference proteome</keyword>
<proteinExistence type="predicted"/>
<dbReference type="AlphaFoldDB" id="A0A844AWH5"/>
<sequence length="69" mass="7932">MPKPRQPEDEQLTTEEIEAILERENAVVPEQPLAEHRIVQHEPGQGKFGKWAVWLIIAFILMGALQSMR</sequence>
<evidence type="ECO:0000313" key="3">
    <source>
        <dbReference type="Proteomes" id="UP000487350"/>
    </source>
</evidence>
<reference evidence="2 3" key="1">
    <citation type="submission" date="2019-11" db="EMBL/GenBank/DDBJ databases">
        <title>Caenimonas koreensis gen. nov., sp. nov., isolated from activated sludge.</title>
        <authorList>
            <person name="Seung H.R."/>
        </authorList>
    </citation>
    <scope>NUCLEOTIDE SEQUENCE [LARGE SCALE GENOMIC DNA]</scope>
    <source>
        <strain evidence="2 3">EMB320</strain>
    </source>
</reference>
<keyword evidence="1" id="KW-1133">Transmembrane helix</keyword>
<comment type="caution">
    <text evidence="2">The sequence shown here is derived from an EMBL/GenBank/DDBJ whole genome shotgun (WGS) entry which is preliminary data.</text>
</comment>
<dbReference type="EMBL" id="WJBU01000015">
    <property type="protein sequence ID" value="MRD48725.1"/>
    <property type="molecule type" value="Genomic_DNA"/>
</dbReference>
<name>A0A844AWH5_9BURK</name>
<gene>
    <name evidence="2" type="ORF">GHT07_15655</name>
</gene>
<accession>A0A844AWH5</accession>
<evidence type="ECO:0000256" key="1">
    <source>
        <dbReference type="SAM" id="Phobius"/>
    </source>
</evidence>
<dbReference type="RefSeq" id="WP_153586047.1">
    <property type="nucleotide sequence ID" value="NZ_WJBU01000015.1"/>
</dbReference>
<organism evidence="2 3">
    <name type="scientific">Caenimonas koreensis DSM 17982</name>
    <dbReference type="NCBI Taxonomy" id="1121255"/>
    <lineage>
        <taxon>Bacteria</taxon>
        <taxon>Pseudomonadati</taxon>
        <taxon>Pseudomonadota</taxon>
        <taxon>Betaproteobacteria</taxon>
        <taxon>Burkholderiales</taxon>
        <taxon>Comamonadaceae</taxon>
        <taxon>Caenimonas</taxon>
    </lineage>
</organism>
<protein>
    <submittedName>
        <fullName evidence="2">Uncharacterized protein</fullName>
    </submittedName>
</protein>
<keyword evidence="1" id="KW-0812">Transmembrane</keyword>
<keyword evidence="1" id="KW-0472">Membrane</keyword>
<dbReference type="Proteomes" id="UP000487350">
    <property type="component" value="Unassembled WGS sequence"/>
</dbReference>